<sequence>LMDESFCGYLSQKHRSADTPTPVSVFGRKKVLFSSEFCCETFSTRQTRKRVATSSHLGPPLIAKGGTF</sequence>
<name>A0ABD0MC08_9CAEN</name>
<reference evidence="1 2" key="1">
    <citation type="journal article" date="2023" name="Sci. Data">
        <title>Genome assembly of the Korean intertidal mud-creeper Batillaria attramentaria.</title>
        <authorList>
            <person name="Patra A.K."/>
            <person name="Ho P.T."/>
            <person name="Jun S."/>
            <person name="Lee S.J."/>
            <person name="Kim Y."/>
            <person name="Won Y.J."/>
        </authorList>
    </citation>
    <scope>NUCLEOTIDE SEQUENCE [LARGE SCALE GENOMIC DNA]</scope>
    <source>
        <strain evidence="1">Wonlab-2016</strain>
    </source>
</reference>
<gene>
    <name evidence="1" type="ORF">BaRGS_00000240</name>
</gene>
<comment type="caution">
    <text evidence="1">The sequence shown here is derived from an EMBL/GenBank/DDBJ whole genome shotgun (WGS) entry which is preliminary data.</text>
</comment>
<organism evidence="1 2">
    <name type="scientific">Batillaria attramentaria</name>
    <dbReference type="NCBI Taxonomy" id="370345"/>
    <lineage>
        <taxon>Eukaryota</taxon>
        <taxon>Metazoa</taxon>
        <taxon>Spiralia</taxon>
        <taxon>Lophotrochozoa</taxon>
        <taxon>Mollusca</taxon>
        <taxon>Gastropoda</taxon>
        <taxon>Caenogastropoda</taxon>
        <taxon>Sorbeoconcha</taxon>
        <taxon>Cerithioidea</taxon>
        <taxon>Batillariidae</taxon>
        <taxon>Batillaria</taxon>
    </lineage>
</organism>
<feature type="non-terminal residue" evidence="1">
    <location>
        <position position="1"/>
    </location>
</feature>
<dbReference type="EMBL" id="JACVVK020000001">
    <property type="protein sequence ID" value="KAK7508674.1"/>
    <property type="molecule type" value="Genomic_DNA"/>
</dbReference>
<accession>A0ABD0MC08</accession>
<dbReference type="AlphaFoldDB" id="A0ABD0MC08"/>
<keyword evidence="2" id="KW-1185">Reference proteome</keyword>
<evidence type="ECO:0000313" key="2">
    <source>
        <dbReference type="Proteomes" id="UP001519460"/>
    </source>
</evidence>
<evidence type="ECO:0000313" key="1">
    <source>
        <dbReference type="EMBL" id="KAK7508674.1"/>
    </source>
</evidence>
<proteinExistence type="predicted"/>
<dbReference type="Proteomes" id="UP001519460">
    <property type="component" value="Unassembled WGS sequence"/>
</dbReference>
<protein>
    <submittedName>
        <fullName evidence="1">Uncharacterized protein</fullName>
    </submittedName>
</protein>